<feature type="compositionally biased region" description="Polar residues" evidence="1">
    <location>
        <begin position="493"/>
        <end position="511"/>
    </location>
</feature>
<feature type="domain" description="Peptidoglycan binding-like" evidence="2">
    <location>
        <begin position="389"/>
        <end position="450"/>
    </location>
</feature>
<gene>
    <name evidence="3" type="ORF">E2F46_12405</name>
</gene>
<dbReference type="OrthoDB" id="6046149at2"/>
<protein>
    <submittedName>
        <fullName evidence="3">Peptidoglycan-binding protein</fullName>
    </submittedName>
</protein>
<dbReference type="InterPro" id="IPR036366">
    <property type="entry name" value="PGBDSf"/>
</dbReference>
<reference evidence="3 4" key="1">
    <citation type="submission" date="2019-03" db="EMBL/GenBank/DDBJ databases">
        <title>Luteimonas zhaokaii sp.nov., isolated from the rectal contents of Plateau pika in Yushu, Qinghai Province, China.</title>
        <authorList>
            <person name="Zhang G."/>
        </authorList>
    </citation>
    <scope>NUCLEOTIDE SEQUENCE [LARGE SCALE GENOMIC DNA]</scope>
    <source>
        <strain evidence="3 4">B9</strain>
    </source>
</reference>
<evidence type="ECO:0000313" key="4">
    <source>
        <dbReference type="Proteomes" id="UP000294796"/>
    </source>
</evidence>
<dbReference type="InterPro" id="IPR023346">
    <property type="entry name" value="Lysozyme-like_dom_sf"/>
</dbReference>
<comment type="caution">
    <text evidence="3">The sequence shown here is derived from an EMBL/GenBank/DDBJ whole genome shotgun (WGS) entry which is preliminary data.</text>
</comment>
<feature type="compositionally biased region" description="Basic and acidic residues" evidence="1">
    <location>
        <begin position="558"/>
        <end position="569"/>
    </location>
</feature>
<sequence length="613" mass="65575">MSSRDARWTENRQILVDAAVRADVDPGVIAKIAGFDSSFNPDAKPVSARNPSLNRIRQLDGTMAISSAHGFGQFIDGTWHEVVRRHGEKYGVENASQMTREQTNAPEIRSNRTLQAGMLAEFTKENIEKGKRLGGPDVDANVYAFHNLGDRDATTFLNALKSNPSQRVDSVLSRKVIAGNPSLYGDGSQSVAQSYDVMGRHMQRYERYALETVDVARDNTIGRIQQNLNSLGITDARGEPLVVDGLRGDPGSRTNEAIAAFQRQTSLPGDLPGQQTPAGVLAATEIALDARDPIRRIQRMIEDIDQRFGNGAPNRAQPAAAQSGNALPDLLVRARGMEAATAAAPATPMPPQATRTPSAQQHEPAAPSSAAAAKTLPLLPTADLQPGDRGRNVATLQEQLRALGATDRDGQPLKVDSHYGQRTKDAVEQFQLWSGREINGIADKDTLQALAAQSRFAALQREQGNAPGLHLADNLQPAMTNPAAAGHDKSSRCRQSTRSANTGYSTTTNATCIRKPARERHQAGVSQGHRHRRRACDLHRTPRGQRDGRAGHGSAATDRAKPAAGREPRSGAAGAGGATSAVRTPAIEHACDAALTAYVRACTSAGTPPQLRV</sequence>
<dbReference type="Proteomes" id="UP000294796">
    <property type="component" value="Unassembled WGS sequence"/>
</dbReference>
<organism evidence="3 4">
    <name type="scientific">Luteimonas aestuarii</name>
    <dbReference type="NCBI Taxonomy" id="453837"/>
    <lineage>
        <taxon>Bacteria</taxon>
        <taxon>Pseudomonadati</taxon>
        <taxon>Pseudomonadota</taxon>
        <taxon>Gammaproteobacteria</taxon>
        <taxon>Lysobacterales</taxon>
        <taxon>Lysobacteraceae</taxon>
        <taxon>Luteimonas</taxon>
    </lineage>
</organism>
<keyword evidence="4" id="KW-1185">Reference proteome</keyword>
<evidence type="ECO:0000313" key="3">
    <source>
        <dbReference type="EMBL" id="TDK22946.1"/>
    </source>
</evidence>
<feature type="region of interest" description="Disordered" evidence="1">
    <location>
        <begin position="481"/>
        <end position="578"/>
    </location>
</feature>
<evidence type="ECO:0000256" key="1">
    <source>
        <dbReference type="SAM" id="MobiDB-lite"/>
    </source>
</evidence>
<dbReference type="Gene3D" id="1.10.530.10">
    <property type="match status" value="1"/>
</dbReference>
<dbReference type="InterPro" id="IPR002477">
    <property type="entry name" value="Peptidoglycan-bd-like"/>
</dbReference>
<dbReference type="Pfam" id="PF01471">
    <property type="entry name" value="PG_binding_1"/>
    <property type="match status" value="1"/>
</dbReference>
<dbReference type="InterPro" id="IPR036365">
    <property type="entry name" value="PGBD-like_sf"/>
</dbReference>
<feature type="compositionally biased region" description="Basic and acidic residues" evidence="1">
    <location>
        <begin position="535"/>
        <end position="550"/>
    </location>
</feature>
<proteinExistence type="predicted"/>
<dbReference type="EMBL" id="SMTF01000011">
    <property type="protein sequence ID" value="TDK22946.1"/>
    <property type="molecule type" value="Genomic_DNA"/>
</dbReference>
<feature type="compositionally biased region" description="Low complexity" evidence="1">
    <location>
        <begin position="339"/>
        <end position="357"/>
    </location>
</feature>
<name>A0A4R5TSA5_9GAMM</name>
<feature type="compositionally biased region" description="Low complexity" evidence="1">
    <location>
        <begin position="364"/>
        <end position="375"/>
    </location>
</feature>
<feature type="region of interest" description="Disordered" evidence="1">
    <location>
        <begin position="339"/>
        <end position="375"/>
    </location>
</feature>
<evidence type="ECO:0000259" key="2">
    <source>
        <dbReference type="Pfam" id="PF01471"/>
    </source>
</evidence>
<dbReference type="AlphaFoldDB" id="A0A4R5TSA5"/>
<accession>A0A4R5TSA5</accession>
<dbReference type="SUPFAM" id="SSF47090">
    <property type="entry name" value="PGBD-like"/>
    <property type="match status" value="1"/>
</dbReference>
<dbReference type="SUPFAM" id="SSF53955">
    <property type="entry name" value="Lysozyme-like"/>
    <property type="match status" value="1"/>
</dbReference>
<dbReference type="Gene3D" id="1.10.101.10">
    <property type="entry name" value="PGBD-like superfamily/PGBD"/>
    <property type="match status" value="1"/>
</dbReference>